<keyword evidence="4" id="KW-1185">Reference proteome</keyword>
<organism evidence="3 4">
    <name type="scientific">Chaetomium fimeti</name>
    <dbReference type="NCBI Taxonomy" id="1854472"/>
    <lineage>
        <taxon>Eukaryota</taxon>
        <taxon>Fungi</taxon>
        <taxon>Dikarya</taxon>
        <taxon>Ascomycota</taxon>
        <taxon>Pezizomycotina</taxon>
        <taxon>Sordariomycetes</taxon>
        <taxon>Sordariomycetidae</taxon>
        <taxon>Sordariales</taxon>
        <taxon>Chaetomiaceae</taxon>
        <taxon>Chaetomium</taxon>
    </lineage>
</organism>
<dbReference type="AlphaFoldDB" id="A0AAE0HF69"/>
<dbReference type="RefSeq" id="XP_062658978.1">
    <property type="nucleotide sequence ID" value="XM_062803764.1"/>
</dbReference>
<feature type="region of interest" description="Disordered" evidence="1">
    <location>
        <begin position="119"/>
        <end position="141"/>
    </location>
</feature>
<proteinExistence type="predicted"/>
<protein>
    <submittedName>
        <fullName evidence="3">Uncharacterized protein</fullName>
    </submittedName>
</protein>
<feature type="chain" id="PRO_5042065561" evidence="2">
    <location>
        <begin position="20"/>
        <end position="374"/>
    </location>
</feature>
<sequence>MRWLVQVLSGVGSLFLSGADFERYYGEGVRQECRFERVESGCPACVLAVVGGRQEVLMALRANMRARGKEEEPRLLGLVEAWMPLFGWHEQREMRAQSDALAAEIKEVRRWMHDRKVRKRMERGEDPEGGRSKHRGKLPAGTKMADGVPMPHFRLPTAGQQQQQQHHGSKHRGGLPEETRTVEGVPKIRVNVPNGNRQNDGVVYQAPGPVDGPGSAVHLEPASNGAVRQEEIWSSVVSTLAPSSYAASSYSSSSVCLTPSSYGTHLPHPSSKPYLTPSMSNPFAFSSSSTLPTHTSSTTATVASKPKVDLTDNYIPPSNNSYDGPPQGGFRPQRPDGDRTARGTANKSPRKKQTGPGGPGHQSTGTTWSGLYKR</sequence>
<accession>A0AAE0HF69</accession>
<feature type="compositionally biased region" description="Basic and acidic residues" evidence="1">
    <location>
        <begin position="122"/>
        <end position="131"/>
    </location>
</feature>
<evidence type="ECO:0000313" key="4">
    <source>
        <dbReference type="Proteomes" id="UP001278766"/>
    </source>
</evidence>
<feature type="region of interest" description="Disordered" evidence="1">
    <location>
        <begin position="286"/>
        <end position="374"/>
    </location>
</feature>
<evidence type="ECO:0000313" key="3">
    <source>
        <dbReference type="EMBL" id="KAK3295464.1"/>
    </source>
</evidence>
<evidence type="ECO:0000256" key="1">
    <source>
        <dbReference type="SAM" id="MobiDB-lite"/>
    </source>
</evidence>
<dbReference type="EMBL" id="JAUEPN010000004">
    <property type="protein sequence ID" value="KAK3295464.1"/>
    <property type="molecule type" value="Genomic_DNA"/>
</dbReference>
<comment type="caution">
    <text evidence="3">The sequence shown here is derived from an EMBL/GenBank/DDBJ whole genome shotgun (WGS) entry which is preliminary data.</text>
</comment>
<reference evidence="3" key="1">
    <citation type="journal article" date="2023" name="Mol. Phylogenet. Evol.">
        <title>Genome-scale phylogeny and comparative genomics of the fungal order Sordariales.</title>
        <authorList>
            <person name="Hensen N."/>
            <person name="Bonometti L."/>
            <person name="Westerberg I."/>
            <person name="Brannstrom I.O."/>
            <person name="Guillou S."/>
            <person name="Cros-Aarteil S."/>
            <person name="Calhoun S."/>
            <person name="Haridas S."/>
            <person name="Kuo A."/>
            <person name="Mondo S."/>
            <person name="Pangilinan J."/>
            <person name="Riley R."/>
            <person name="LaButti K."/>
            <person name="Andreopoulos B."/>
            <person name="Lipzen A."/>
            <person name="Chen C."/>
            <person name="Yan M."/>
            <person name="Daum C."/>
            <person name="Ng V."/>
            <person name="Clum A."/>
            <person name="Steindorff A."/>
            <person name="Ohm R.A."/>
            <person name="Martin F."/>
            <person name="Silar P."/>
            <person name="Natvig D.O."/>
            <person name="Lalanne C."/>
            <person name="Gautier V."/>
            <person name="Ament-Velasquez S.L."/>
            <person name="Kruys A."/>
            <person name="Hutchinson M.I."/>
            <person name="Powell A.J."/>
            <person name="Barry K."/>
            <person name="Miller A.N."/>
            <person name="Grigoriev I.V."/>
            <person name="Debuchy R."/>
            <person name="Gladieux P."/>
            <person name="Hiltunen Thoren M."/>
            <person name="Johannesson H."/>
        </authorList>
    </citation>
    <scope>NUCLEOTIDE SEQUENCE</scope>
    <source>
        <strain evidence="3">CBS 168.71</strain>
    </source>
</reference>
<feature type="compositionally biased region" description="Low complexity" evidence="1">
    <location>
        <begin position="286"/>
        <end position="301"/>
    </location>
</feature>
<name>A0AAE0HF69_9PEZI</name>
<dbReference type="Proteomes" id="UP001278766">
    <property type="component" value="Unassembled WGS sequence"/>
</dbReference>
<feature type="signal peptide" evidence="2">
    <location>
        <begin position="1"/>
        <end position="19"/>
    </location>
</feature>
<dbReference type="GeneID" id="87840712"/>
<reference evidence="3" key="2">
    <citation type="submission" date="2023-06" db="EMBL/GenBank/DDBJ databases">
        <authorList>
            <consortium name="Lawrence Berkeley National Laboratory"/>
            <person name="Haridas S."/>
            <person name="Hensen N."/>
            <person name="Bonometti L."/>
            <person name="Westerberg I."/>
            <person name="Brannstrom I.O."/>
            <person name="Guillou S."/>
            <person name="Cros-Aarteil S."/>
            <person name="Calhoun S."/>
            <person name="Kuo A."/>
            <person name="Mondo S."/>
            <person name="Pangilinan J."/>
            <person name="Riley R."/>
            <person name="Labutti K."/>
            <person name="Andreopoulos B."/>
            <person name="Lipzen A."/>
            <person name="Chen C."/>
            <person name="Yanf M."/>
            <person name="Daum C."/>
            <person name="Ng V."/>
            <person name="Clum A."/>
            <person name="Steindorff A."/>
            <person name="Ohm R."/>
            <person name="Martin F."/>
            <person name="Silar P."/>
            <person name="Natvig D."/>
            <person name="Lalanne C."/>
            <person name="Gautier V."/>
            <person name="Ament-Velasquez S.L."/>
            <person name="Kruys A."/>
            <person name="Hutchinson M.I."/>
            <person name="Powell A.J."/>
            <person name="Barry K."/>
            <person name="Miller A.N."/>
            <person name="Grigoriev I.V."/>
            <person name="Debuchy R."/>
            <person name="Gladieux P."/>
            <person name="Thoren M.H."/>
            <person name="Johannesson H."/>
        </authorList>
    </citation>
    <scope>NUCLEOTIDE SEQUENCE</scope>
    <source>
        <strain evidence="3">CBS 168.71</strain>
    </source>
</reference>
<feature type="compositionally biased region" description="Low complexity" evidence="1">
    <location>
        <begin position="323"/>
        <end position="332"/>
    </location>
</feature>
<feature type="region of interest" description="Disordered" evidence="1">
    <location>
        <begin position="155"/>
        <end position="182"/>
    </location>
</feature>
<evidence type="ECO:0000256" key="2">
    <source>
        <dbReference type="SAM" id="SignalP"/>
    </source>
</evidence>
<keyword evidence="2" id="KW-0732">Signal</keyword>
<gene>
    <name evidence="3" type="ORF">B0H64DRAFT_395329</name>
</gene>
<feature type="compositionally biased region" description="Polar residues" evidence="1">
    <location>
        <begin position="361"/>
        <end position="374"/>
    </location>
</feature>